<dbReference type="CDD" id="cd19481">
    <property type="entry name" value="RecA-like_protease"/>
    <property type="match status" value="1"/>
</dbReference>
<dbReference type="GO" id="GO:0016887">
    <property type="term" value="F:ATP hydrolysis activity"/>
    <property type="evidence" value="ECO:0007669"/>
    <property type="project" value="InterPro"/>
</dbReference>
<dbReference type="GO" id="GO:0005524">
    <property type="term" value="F:ATP binding"/>
    <property type="evidence" value="ECO:0007669"/>
    <property type="project" value="InterPro"/>
</dbReference>
<accession>A0A917FF62</accession>
<dbReference type="InterPro" id="IPR027417">
    <property type="entry name" value="P-loop_NTPase"/>
</dbReference>
<reference evidence="2" key="2">
    <citation type="submission" date="2020-09" db="EMBL/GenBank/DDBJ databases">
        <authorList>
            <person name="Sun Q."/>
            <person name="Sedlacek I."/>
        </authorList>
    </citation>
    <scope>NUCLEOTIDE SEQUENCE</scope>
    <source>
        <strain evidence="2">CCM 7897</strain>
    </source>
</reference>
<dbReference type="Pfam" id="PF00004">
    <property type="entry name" value="AAA"/>
    <property type="match status" value="1"/>
</dbReference>
<organism evidence="2 3">
    <name type="scientific">Azorhizobium oxalatiphilum</name>
    <dbReference type="NCBI Taxonomy" id="980631"/>
    <lineage>
        <taxon>Bacteria</taxon>
        <taxon>Pseudomonadati</taxon>
        <taxon>Pseudomonadota</taxon>
        <taxon>Alphaproteobacteria</taxon>
        <taxon>Hyphomicrobiales</taxon>
        <taxon>Xanthobacteraceae</taxon>
        <taxon>Azorhizobium</taxon>
    </lineage>
</organism>
<gene>
    <name evidence="2" type="ORF">GCM10007301_39060</name>
</gene>
<dbReference type="EMBL" id="BMCT01000006">
    <property type="protein sequence ID" value="GGF75359.1"/>
    <property type="molecule type" value="Genomic_DNA"/>
</dbReference>
<comment type="caution">
    <text evidence="2">The sequence shown here is derived from an EMBL/GenBank/DDBJ whole genome shotgun (WGS) entry which is preliminary data.</text>
</comment>
<reference evidence="2" key="1">
    <citation type="journal article" date="2014" name="Int. J. Syst. Evol. Microbiol.">
        <title>Complete genome sequence of Corynebacterium casei LMG S-19264T (=DSM 44701T), isolated from a smear-ripened cheese.</title>
        <authorList>
            <consortium name="US DOE Joint Genome Institute (JGI-PGF)"/>
            <person name="Walter F."/>
            <person name="Albersmeier A."/>
            <person name="Kalinowski J."/>
            <person name="Ruckert C."/>
        </authorList>
    </citation>
    <scope>NUCLEOTIDE SEQUENCE</scope>
    <source>
        <strain evidence="2">CCM 7897</strain>
    </source>
</reference>
<dbReference type="PANTHER" id="PTHR23077:SF198">
    <property type="entry name" value="ATP-DEPENDENT ZINC METALLOPROTEASE FTSH"/>
    <property type="match status" value="1"/>
</dbReference>
<protein>
    <submittedName>
        <fullName evidence="2">ATPase</fullName>
    </submittedName>
</protein>
<sequence length="342" mass="37899">MPWGMQMGTCVDKPMTTARHIVTLLKSHIAGDEDRFLSTAMQLAAHEARQGHGKLAQELKDLVDAAKSRDVGIARSARPVPLAQPKGELAGLLHARYPDLRLTDMVLPDGLRGRLQRVLGEQRQQAGLREHGLLPRRKLLLVGPPGSGKTMTASALAGELHLPLFTIVLDGLITKFMGETAGKLRLVFDAIQTTRGVYFFDEFDAIGARRGERQDVGEIRRVLNSFLQFLEQDESQSLIIAATNHPELLDKALFRRFDDVMEYDVPDQPLIEALLRARLDRFDTRGLGWSEAITQAEKLSQAEITRAADDAAKTIILRGGKRITTEALLDALTERRQASLSD</sequence>
<dbReference type="InterPro" id="IPR003593">
    <property type="entry name" value="AAA+_ATPase"/>
</dbReference>
<evidence type="ECO:0000313" key="3">
    <source>
        <dbReference type="Proteomes" id="UP000606044"/>
    </source>
</evidence>
<dbReference type="AlphaFoldDB" id="A0A917FF62"/>
<dbReference type="InterPro" id="IPR003959">
    <property type="entry name" value="ATPase_AAA_core"/>
</dbReference>
<dbReference type="Gene3D" id="3.40.50.300">
    <property type="entry name" value="P-loop containing nucleotide triphosphate hydrolases"/>
    <property type="match status" value="1"/>
</dbReference>
<dbReference type="Proteomes" id="UP000606044">
    <property type="component" value="Unassembled WGS sequence"/>
</dbReference>
<feature type="domain" description="AAA+ ATPase" evidence="1">
    <location>
        <begin position="135"/>
        <end position="267"/>
    </location>
</feature>
<name>A0A917FF62_9HYPH</name>
<dbReference type="InterPro" id="IPR050168">
    <property type="entry name" value="AAA_ATPase_domain"/>
</dbReference>
<evidence type="ECO:0000313" key="2">
    <source>
        <dbReference type="EMBL" id="GGF75359.1"/>
    </source>
</evidence>
<proteinExistence type="predicted"/>
<dbReference type="PANTHER" id="PTHR23077">
    <property type="entry name" value="AAA-FAMILY ATPASE"/>
    <property type="match status" value="1"/>
</dbReference>
<dbReference type="SMART" id="SM00382">
    <property type="entry name" value="AAA"/>
    <property type="match status" value="1"/>
</dbReference>
<evidence type="ECO:0000259" key="1">
    <source>
        <dbReference type="SMART" id="SM00382"/>
    </source>
</evidence>
<dbReference type="SUPFAM" id="SSF52540">
    <property type="entry name" value="P-loop containing nucleoside triphosphate hydrolases"/>
    <property type="match status" value="1"/>
</dbReference>
<keyword evidence="3" id="KW-1185">Reference proteome</keyword>